<evidence type="ECO:0000313" key="2">
    <source>
        <dbReference type="Proteomes" id="UP001189429"/>
    </source>
</evidence>
<accession>A0ABN9YJS3</accession>
<keyword evidence="2" id="KW-1185">Reference proteome</keyword>
<comment type="caution">
    <text evidence="1">The sequence shown here is derived from an EMBL/GenBank/DDBJ whole genome shotgun (WGS) entry which is preliminary data.</text>
</comment>
<gene>
    <name evidence="1" type="ORF">PCOR1329_LOCUS85327</name>
</gene>
<proteinExistence type="predicted"/>
<protein>
    <submittedName>
        <fullName evidence="1">Uncharacterized protein</fullName>
    </submittedName>
</protein>
<sequence length="459" mass="50768">MDPARMLSALRQCGVGTPKERTSPHQPAGSLASAAAMRKMVLQRRQEASQKQGIGMKPSLIRRSELQDFRLPIVVKWHKPVGMTCRDRRDRQQFRDGVEDLRLVRVLGRDKFELDLYDLVGELPDEYGGLMLWSRDKEVTKSLLDPQKGVLIKVEAEVLGVVDPERLQRRLSKGVETGPVGFRVVRHAGLVECALVPGCGLQDPRTRVVIATRDPECRVDELLRRCGLPVDSKSPKVQVLSIGPLDLGTLPAGGLVAASDEEDAWACQLAGLAVREYPLRLRPPEPILEKVSEPQLVQLKWVLNRWVHKGPTTKSEWDAYRRTVEPPKMRGVHPRNREQLLEEGGGPDPAEIRRKFLTTFVPAEVLTEAVQCCLDAVPGMAEVWAEFAGAVEEEGGDAWAQPEALVRFLCFARRRAPEEVAEGVRHAALCLSERGEAAADSLQPRAALSQAAASQAMAS</sequence>
<name>A0ABN9YJS3_9DINO</name>
<evidence type="ECO:0000313" key="1">
    <source>
        <dbReference type="EMBL" id="CAK0911459.1"/>
    </source>
</evidence>
<dbReference type="Proteomes" id="UP001189429">
    <property type="component" value="Unassembled WGS sequence"/>
</dbReference>
<reference evidence="1" key="1">
    <citation type="submission" date="2023-10" db="EMBL/GenBank/DDBJ databases">
        <authorList>
            <person name="Chen Y."/>
            <person name="Shah S."/>
            <person name="Dougan E. K."/>
            <person name="Thang M."/>
            <person name="Chan C."/>
        </authorList>
    </citation>
    <scope>NUCLEOTIDE SEQUENCE [LARGE SCALE GENOMIC DNA]</scope>
</reference>
<dbReference type="EMBL" id="CAUYUJ010022581">
    <property type="protein sequence ID" value="CAK0911459.1"/>
    <property type="molecule type" value="Genomic_DNA"/>
</dbReference>
<organism evidence="1 2">
    <name type="scientific">Prorocentrum cordatum</name>
    <dbReference type="NCBI Taxonomy" id="2364126"/>
    <lineage>
        <taxon>Eukaryota</taxon>
        <taxon>Sar</taxon>
        <taxon>Alveolata</taxon>
        <taxon>Dinophyceae</taxon>
        <taxon>Prorocentrales</taxon>
        <taxon>Prorocentraceae</taxon>
        <taxon>Prorocentrum</taxon>
    </lineage>
</organism>